<keyword evidence="1" id="KW-0812">Transmembrane</keyword>
<dbReference type="Proteomes" id="UP000523000">
    <property type="component" value="Unassembled WGS sequence"/>
</dbReference>
<sequence>MDGLRFVAAMLVVLYHYTAWHHEFWNGTQAKEAWPDLSRVTMFGNMGVQLFFIISGFVILLSSYGKDIPAFVGSRIGRLFPAYWVAVIVSGILVLFIWPAMGEGRTIVDWMVNLTMLQQGFGIPHMDGVYWTLWAELRFYVWIAALMLLRCMTPLRLLAFTMLWPLAVIATSGIHANWREQMLVPEYAPLFAGGMVLFLIYRFGHTPARWLVLGFNVVFAAYQTGAGASRDAAELVGYAVPAWVYWMIVVALFAAIALISLTRLGHVSLPGLALAGALTYPVYLLHEVWGWWLIKQLSPILDPYAVLLIVLGVVLTAAYLVYRFVELRWGRKLSKATAAGLRRITVSLTGFLGGTSERLHRERS</sequence>
<dbReference type="RefSeq" id="WP_183509334.1">
    <property type="nucleotide sequence ID" value="NZ_BAABGK010000010.1"/>
</dbReference>
<keyword evidence="1" id="KW-0472">Membrane</keyword>
<comment type="caution">
    <text evidence="3">The sequence shown here is derived from an EMBL/GenBank/DDBJ whole genome shotgun (WGS) entry which is preliminary data.</text>
</comment>
<feature type="transmembrane region" description="Helical" evidence="1">
    <location>
        <begin position="187"/>
        <end position="203"/>
    </location>
</feature>
<protein>
    <submittedName>
        <fullName evidence="3">Peptidoglycan/LPS O-acetylase OafA/YrhL</fullName>
    </submittedName>
</protein>
<evidence type="ECO:0000259" key="2">
    <source>
        <dbReference type="Pfam" id="PF01757"/>
    </source>
</evidence>
<keyword evidence="1" id="KW-1133">Transmembrane helix</keyword>
<dbReference type="EMBL" id="JACHVS010000001">
    <property type="protein sequence ID" value="MBB2993977.1"/>
    <property type="molecule type" value="Genomic_DNA"/>
</dbReference>
<feature type="transmembrane region" description="Helical" evidence="1">
    <location>
        <begin position="271"/>
        <end position="292"/>
    </location>
</feature>
<feature type="transmembrane region" description="Helical" evidence="1">
    <location>
        <begin position="129"/>
        <end position="148"/>
    </location>
</feature>
<name>A0A839QED5_9MICC</name>
<evidence type="ECO:0000256" key="1">
    <source>
        <dbReference type="SAM" id="Phobius"/>
    </source>
</evidence>
<dbReference type="InterPro" id="IPR002656">
    <property type="entry name" value="Acyl_transf_3_dom"/>
</dbReference>
<dbReference type="Pfam" id="PF01757">
    <property type="entry name" value="Acyl_transf_3"/>
    <property type="match status" value="1"/>
</dbReference>
<dbReference type="GO" id="GO:0009103">
    <property type="term" value="P:lipopolysaccharide biosynthetic process"/>
    <property type="evidence" value="ECO:0007669"/>
    <property type="project" value="TreeGrafter"/>
</dbReference>
<proteinExistence type="predicted"/>
<dbReference type="InterPro" id="IPR050879">
    <property type="entry name" value="Acyltransferase_3"/>
</dbReference>
<evidence type="ECO:0000313" key="4">
    <source>
        <dbReference type="Proteomes" id="UP000523000"/>
    </source>
</evidence>
<keyword evidence="4" id="KW-1185">Reference proteome</keyword>
<feature type="transmembrane region" description="Helical" evidence="1">
    <location>
        <begin position="304"/>
        <end position="325"/>
    </location>
</feature>
<feature type="transmembrane region" description="Helical" evidence="1">
    <location>
        <begin position="210"/>
        <end position="229"/>
    </location>
</feature>
<feature type="transmembrane region" description="Helical" evidence="1">
    <location>
        <begin position="82"/>
        <end position="101"/>
    </location>
</feature>
<accession>A0A839QED5</accession>
<organism evidence="3 4">
    <name type="scientific">Paeniglutamicibacter cryotolerans</name>
    <dbReference type="NCBI Taxonomy" id="670079"/>
    <lineage>
        <taxon>Bacteria</taxon>
        <taxon>Bacillati</taxon>
        <taxon>Actinomycetota</taxon>
        <taxon>Actinomycetes</taxon>
        <taxon>Micrococcales</taxon>
        <taxon>Micrococcaceae</taxon>
        <taxon>Paeniglutamicibacter</taxon>
    </lineage>
</organism>
<feature type="domain" description="Acyltransferase 3" evidence="2">
    <location>
        <begin position="1"/>
        <end position="322"/>
    </location>
</feature>
<dbReference type="PANTHER" id="PTHR23028">
    <property type="entry name" value="ACETYLTRANSFERASE"/>
    <property type="match status" value="1"/>
</dbReference>
<feature type="transmembrane region" description="Helical" evidence="1">
    <location>
        <begin position="235"/>
        <end position="259"/>
    </location>
</feature>
<dbReference type="AlphaFoldDB" id="A0A839QED5"/>
<dbReference type="PANTHER" id="PTHR23028:SF53">
    <property type="entry name" value="ACYL_TRANSF_3 DOMAIN-CONTAINING PROTEIN"/>
    <property type="match status" value="1"/>
</dbReference>
<dbReference type="GO" id="GO:0016020">
    <property type="term" value="C:membrane"/>
    <property type="evidence" value="ECO:0007669"/>
    <property type="project" value="TreeGrafter"/>
</dbReference>
<gene>
    <name evidence="3" type="ORF">E9229_000168</name>
</gene>
<evidence type="ECO:0000313" key="3">
    <source>
        <dbReference type="EMBL" id="MBB2993977.1"/>
    </source>
</evidence>
<feature type="transmembrane region" description="Helical" evidence="1">
    <location>
        <begin position="155"/>
        <end position="175"/>
    </location>
</feature>
<feature type="transmembrane region" description="Helical" evidence="1">
    <location>
        <begin position="42"/>
        <end position="61"/>
    </location>
</feature>
<dbReference type="GO" id="GO:0016747">
    <property type="term" value="F:acyltransferase activity, transferring groups other than amino-acyl groups"/>
    <property type="evidence" value="ECO:0007669"/>
    <property type="project" value="InterPro"/>
</dbReference>
<reference evidence="3 4" key="1">
    <citation type="submission" date="2020-08" db="EMBL/GenBank/DDBJ databases">
        <title>Sequencing the genomes of 1000 actinobacteria strains.</title>
        <authorList>
            <person name="Klenk H.-P."/>
        </authorList>
    </citation>
    <scope>NUCLEOTIDE SEQUENCE [LARGE SCALE GENOMIC DNA]</scope>
    <source>
        <strain evidence="3 4">DSM 22826</strain>
    </source>
</reference>